<accession>A0A2S6G3F7</accession>
<dbReference type="Proteomes" id="UP000239446">
    <property type="component" value="Unassembled WGS sequence"/>
</dbReference>
<dbReference type="EMBL" id="PTIT01000030">
    <property type="protein sequence ID" value="PPK50237.1"/>
    <property type="molecule type" value="Genomic_DNA"/>
</dbReference>
<proteinExistence type="predicted"/>
<dbReference type="PANTHER" id="PTHR34580">
    <property type="match status" value="1"/>
</dbReference>
<gene>
    <name evidence="5" type="ORF">B0H24_10318</name>
    <name evidence="4" type="ORF">BY455_1308</name>
</gene>
<evidence type="ECO:0000259" key="2">
    <source>
        <dbReference type="Pfam" id="PF26107"/>
    </source>
</evidence>
<evidence type="ECO:0000313" key="4">
    <source>
        <dbReference type="EMBL" id="PPK50237.1"/>
    </source>
</evidence>
<evidence type="ECO:0000259" key="1">
    <source>
        <dbReference type="Pfam" id="PF13280"/>
    </source>
</evidence>
<feature type="domain" description="DNA-binding transcriptional repressor CapW winged helix-turn-helix" evidence="3">
    <location>
        <begin position="41"/>
        <end position="119"/>
    </location>
</feature>
<dbReference type="InterPro" id="IPR059020">
    <property type="entry name" value="CapW_CTD"/>
</dbReference>
<evidence type="ECO:0000313" key="7">
    <source>
        <dbReference type="Proteomes" id="UP000239648"/>
    </source>
</evidence>
<name>A0A2S6G3F7_9GAMM</name>
<evidence type="ECO:0000259" key="3">
    <source>
        <dbReference type="Pfam" id="PF26109"/>
    </source>
</evidence>
<evidence type="ECO:0000313" key="5">
    <source>
        <dbReference type="EMBL" id="PPK52862.1"/>
    </source>
</evidence>
<dbReference type="EMBL" id="PTIU01000031">
    <property type="protein sequence ID" value="PPK52862.1"/>
    <property type="molecule type" value="Genomic_DNA"/>
</dbReference>
<feature type="domain" description="DNA-binding transcriptional repressor CapW C-terminal dimerisation" evidence="2">
    <location>
        <begin position="241"/>
        <end position="312"/>
    </location>
</feature>
<dbReference type="AlphaFoldDB" id="A0A2S6G3F7"/>
<dbReference type="Proteomes" id="UP000239648">
    <property type="component" value="Unassembled WGS sequence"/>
</dbReference>
<dbReference type="InterPro" id="IPR059019">
    <property type="entry name" value="WHD_CapW"/>
</dbReference>
<dbReference type="InterPro" id="IPR026881">
    <property type="entry name" value="WYL_dom"/>
</dbReference>
<dbReference type="PANTHER" id="PTHR34580:SF3">
    <property type="entry name" value="PROTEIN PAFB"/>
    <property type="match status" value="1"/>
</dbReference>
<reference evidence="5 6" key="2">
    <citation type="submission" date="2018-02" db="EMBL/GenBank/DDBJ databases">
        <title>Subsurface microbial communities from deep shales in Ohio and West Virginia, USA.</title>
        <authorList>
            <person name="Wrighton K."/>
        </authorList>
    </citation>
    <scope>NUCLEOTIDE SEQUENCE [LARGE SCALE GENOMIC DNA]</scope>
    <source>
        <strain evidence="5 6">UTICA-S1B9</strain>
    </source>
</reference>
<organism evidence="5 6">
    <name type="scientific">Marinobacter persicus</name>
    <dbReference type="NCBI Taxonomy" id="930118"/>
    <lineage>
        <taxon>Bacteria</taxon>
        <taxon>Pseudomonadati</taxon>
        <taxon>Pseudomonadota</taxon>
        <taxon>Gammaproteobacteria</taxon>
        <taxon>Pseudomonadales</taxon>
        <taxon>Marinobacteraceae</taxon>
        <taxon>Marinobacter</taxon>
    </lineage>
</organism>
<reference evidence="4 7" key="1">
    <citation type="submission" date="2018-02" db="EMBL/GenBank/DDBJ databases">
        <title>Deep subsurface shale carbon reservoir microbial communities from Ohio and West Virginia, USA.</title>
        <authorList>
            <person name="Wrighton K."/>
        </authorList>
    </citation>
    <scope>NUCLEOTIDE SEQUENCE [LARGE SCALE GENOMIC DNA]</scope>
    <source>
        <strain evidence="4 7">UTICA-S1B6</strain>
    </source>
</reference>
<dbReference type="PROSITE" id="PS52050">
    <property type="entry name" value="WYL"/>
    <property type="match status" value="1"/>
</dbReference>
<keyword evidence="7" id="KW-1185">Reference proteome</keyword>
<dbReference type="InterPro" id="IPR051534">
    <property type="entry name" value="CBASS_pafABC_assoc_protein"/>
</dbReference>
<dbReference type="Pfam" id="PF26107">
    <property type="entry name" value="BrxR_CTD"/>
    <property type="match status" value="1"/>
</dbReference>
<dbReference type="Pfam" id="PF26109">
    <property type="entry name" value="WHD_BrxR"/>
    <property type="match status" value="1"/>
</dbReference>
<evidence type="ECO:0000313" key="6">
    <source>
        <dbReference type="Proteomes" id="UP000239446"/>
    </source>
</evidence>
<protein>
    <submittedName>
        <fullName evidence="5">WYL domain-containing protein</fullName>
    </submittedName>
</protein>
<dbReference type="OrthoDB" id="9807255at2"/>
<dbReference type="PIRSF" id="PIRSF015558">
    <property type="entry name" value="Txn_reg_DeoR_prd"/>
    <property type="match status" value="1"/>
</dbReference>
<sequence>MPKPRQACDTERIYNLSEFQADPGVYMDANIDTALNWERVAQFHLIEVIALWEGRLTTNHLKAAFSIGRSKASEIIKSYQRKVPDNIHLCSQARGYIPETSFQPRFSHGEVNEYLNMLHSGSIQNNHFYALQTGRAPIDRVQSLTRPVDPEIVRVILQAVREGHRLTVCYRSLSNPGGEERLIAPHTLVSADSRWHVRAFCERGRVFKDFMLHRFVGVPEIEGERLEMATPPNDVEWFDEVEMALTPNPALQPEQQQLVADDYAMGPDKTLRISVRAPLVKYMVVALRLGTPEQTRTYPKAHQLDLANRYELDGFIL</sequence>
<comment type="caution">
    <text evidence="5">The sequence shown here is derived from an EMBL/GenBank/DDBJ whole genome shotgun (WGS) entry which is preliminary data.</text>
</comment>
<dbReference type="Pfam" id="PF13280">
    <property type="entry name" value="WYL"/>
    <property type="match status" value="1"/>
</dbReference>
<dbReference type="InterPro" id="IPR016634">
    <property type="entry name" value="CapW-like"/>
</dbReference>
<feature type="domain" description="WYL" evidence="1">
    <location>
        <begin position="151"/>
        <end position="216"/>
    </location>
</feature>